<reference evidence="3" key="1">
    <citation type="submission" date="2025-08" db="UniProtKB">
        <authorList>
            <consortium name="RefSeq"/>
        </authorList>
    </citation>
    <scope>IDENTIFICATION</scope>
    <source>
        <tissue evidence="3">Gonads</tissue>
    </source>
</reference>
<dbReference type="FunCoup" id="A0A1S3J747">
    <property type="interactions" value="9"/>
</dbReference>
<dbReference type="PANTHER" id="PTHR43245">
    <property type="entry name" value="BIFUNCTIONAL POLYMYXIN RESISTANCE PROTEIN ARNA"/>
    <property type="match status" value="1"/>
</dbReference>
<name>A0A1S3J747_LINAN</name>
<dbReference type="OrthoDB" id="16464at2759"/>
<dbReference type="Pfam" id="PF01370">
    <property type="entry name" value="Epimerase"/>
    <property type="match status" value="1"/>
</dbReference>
<accession>A0A1S3J747</accession>
<evidence type="ECO:0000259" key="1">
    <source>
        <dbReference type="Pfam" id="PF01370"/>
    </source>
</evidence>
<keyword evidence="2" id="KW-1185">Reference proteome</keyword>
<evidence type="ECO:0000313" key="3">
    <source>
        <dbReference type="RefSeq" id="XP_013406133.1"/>
    </source>
</evidence>
<dbReference type="Proteomes" id="UP000085678">
    <property type="component" value="Unplaced"/>
</dbReference>
<evidence type="ECO:0000313" key="2">
    <source>
        <dbReference type="Proteomes" id="UP000085678"/>
    </source>
</evidence>
<dbReference type="AlphaFoldDB" id="A0A1S3J747"/>
<protein>
    <submittedName>
        <fullName evidence="3">Uncharacterized protein LOC106170709</fullName>
    </submittedName>
</protein>
<feature type="domain" description="NAD-dependent epimerase/dehydratase" evidence="1">
    <location>
        <begin position="8"/>
        <end position="242"/>
    </location>
</feature>
<sequence length="367" mass="40962">MADSGAQVLVLGGVGFIGRNLVHYIVSNGLAKKVRVVDKILPVMGYLNKEHQESFSKVEFRHGNLMNSDSVDSAFQTEDGSFDFVINCAAETKHGLEDIVYEEGVTLLSTTCAQVAAKHGVKRYIELSSGQMASTNKKPMKESDDCDPWTKIAKHKLRVEEKLTTIPNLDYICVRPAIVYGKGDRTGLTPRLVIGAVYKFLGEKMKLLWGKDLKMNTVHVDDLCRAIWHLLSHGKTGEVYNIVDKGDTTQGLISELVSQIFGIKYDFVGNTLMNLVKPEDFSEVIEEINDKHMSPWGQACQKEGIVNTPLNPYMDQELLLNKNTYLDGLKIEATGFVFEKPKVNFALLKEVLDDFISMGIFPSSFSR</sequence>
<dbReference type="Gene3D" id="3.40.50.720">
    <property type="entry name" value="NAD(P)-binding Rossmann-like Domain"/>
    <property type="match status" value="1"/>
</dbReference>
<dbReference type="RefSeq" id="XP_013406133.1">
    <property type="nucleotide sequence ID" value="XM_013550679.1"/>
</dbReference>
<dbReference type="KEGG" id="lak:106170709"/>
<dbReference type="OMA" id="PQTAWLN"/>
<dbReference type="STRING" id="7574.A0A1S3J747"/>
<dbReference type="InterPro" id="IPR050177">
    <property type="entry name" value="Lipid_A_modif_metabolic_enz"/>
</dbReference>
<dbReference type="SUPFAM" id="SSF51735">
    <property type="entry name" value="NAD(P)-binding Rossmann-fold domains"/>
    <property type="match status" value="1"/>
</dbReference>
<dbReference type="PANTHER" id="PTHR43245:SF11">
    <property type="entry name" value="LD23561P"/>
    <property type="match status" value="1"/>
</dbReference>
<dbReference type="InterPro" id="IPR001509">
    <property type="entry name" value="Epimerase_deHydtase"/>
</dbReference>
<gene>
    <name evidence="3" type="primary">LOC106170709</name>
</gene>
<proteinExistence type="predicted"/>
<dbReference type="InParanoid" id="A0A1S3J747"/>
<dbReference type="GeneID" id="106170709"/>
<organism evidence="2 3">
    <name type="scientific">Lingula anatina</name>
    <name type="common">Brachiopod</name>
    <name type="synonym">Lingula unguis</name>
    <dbReference type="NCBI Taxonomy" id="7574"/>
    <lineage>
        <taxon>Eukaryota</taxon>
        <taxon>Metazoa</taxon>
        <taxon>Spiralia</taxon>
        <taxon>Lophotrochozoa</taxon>
        <taxon>Brachiopoda</taxon>
        <taxon>Linguliformea</taxon>
        <taxon>Lingulata</taxon>
        <taxon>Lingulida</taxon>
        <taxon>Linguloidea</taxon>
        <taxon>Lingulidae</taxon>
        <taxon>Lingula</taxon>
    </lineage>
</organism>
<dbReference type="InterPro" id="IPR036291">
    <property type="entry name" value="NAD(P)-bd_dom_sf"/>
</dbReference>